<feature type="compositionally biased region" description="Basic and acidic residues" evidence="6">
    <location>
        <begin position="452"/>
        <end position="467"/>
    </location>
</feature>
<evidence type="ECO:0000313" key="10">
    <source>
        <dbReference type="Proteomes" id="UP001162162"/>
    </source>
</evidence>
<reference evidence="9" key="1">
    <citation type="journal article" date="2023" name="Insect Mol. Biol.">
        <title>Genome sequencing provides insights into the evolution of gene families encoding plant cell wall-degrading enzymes in longhorned beetles.</title>
        <authorList>
            <person name="Shin N.R."/>
            <person name="Okamura Y."/>
            <person name="Kirsch R."/>
            <person name="Pauchet Y."/>
        </authorList>
    </citation>
    <scope>NUCLEOTIDE SEQUENCE</scope>
    <source>
        <strain evidence="9">AMC_N1</strain>
    </source>
</reference>
<organism evidence="9 10">
    <name type="scientific">Aromia moschata</name>
    <dbReference type="NCBI Taxonomy" id="1265417"/>
    <lineage>
        <taxon>Eukaryota</taxon>
        <taxon>Metazoa</taxon>
        <taxon>Ecdysozoa</taxon>
        <taxon>Arthropoda</taxon>
        <taxon>Hexapoda</taxon>
        <taxon>Insecta</taxon>
        <taxon>Pterygota</taxon>
        <taxon>Neoptera</taxon>
        <taxon>Endopterygota</taxon>
        <taxon>Coleoptera</taxon>
        <taxon>Polyphaga</taxon>
        <taxon>Cucujiformia</taxon>
        <taxon>Chrysomeloidea</taxon>
        <taxon>Cerambycidae</taxon>
        <taxon>Cerambycinae</taxon>
        <taxon>Callichromatini</taxon>
        <taxon>Aromia</taxon>
    </lineage>
</organism>
<feature type="compositionally biased region" description="Basic and acidic residues" evidence="6">
    <location>
        <begin position="971"/>
        <end position="993"/>
    </location>
</feature>
<feature type="compositionally biased region" description="Basic and acidic residues" evidence="6">
    <location>
        <begin position="476"/>
        <end position="490"/>
    </location>
</feature>
<accession>A0AAV8YVL9</accession>
<evidence type="ECO:0000256" key="4">
    <source>
        <dbReference type="PROSITE-ProRule" id="PRU00125"/>
    </source>
</evidence>
<proteinExistence type="predicted"/>
<evidence type="ECO:0000256" key="3">
    <source>
        <dbReference type="ARBA" id="ARBA00023038"/>
    </source>
</evidence>
<feature type="region of interest" description="Disordered" evidence="6">
    <location>
        <begin position="919"/>
        <end position="997"/>
    </location>
</feature>
<feature type="domain" description="LIM zinc-binding" evidence="8">
    <location>
        <begin position="762"/>
        <end position="822"/>
    </location>
</feature>
<feature type="compositionally biased region" description="Acidic residues" evidence="6">
    <location>
        <begin position="1240"/>
        <end position="1253"/>
    </location>
</feature>
<evidence type="ECO:0000256" key="2">
    <source>
        <dbReference type="ARBA" id="ARBA00022833"/>
    </source>
</evidence>
<keyword evidence="3 4" id="KW-0440">LIM domain</keyword>
<evidence type="ECO:0000256" key="1">
    <source>
        <dbReference type="ARBA" id="ARBA00022723"/>
    </source>
</evidence>
<feature type="coiled-coil region" evidence="5">
    <location>
        <begin position="357"/>
        <end position="391"/>
    </location>
</feature>
<dbReference type="PROSITE" id="PS50023">
    <property type="entry name" value="LIM_DOMAIN_2"/>
    <property type="match status" value="2"/>
</dbReference>
<keyword evidence="10" id="KW-1185">Reference proteome</keyword>
<evidence type="ECO:0000313" key="9">
    <source>
        <dbReference type="EMBL" id="KAJ8956091.1"/>
    </source>
</evidence>
<dbReference type="Gene3D" id="2.10.110.10">
    <property type="entry name" value="Cysteine Rich Protein"/>
    <property type="match status" value="2"/>
</dbReference>
<feature type="compositionally biased region" description="Basic and acidic residues" evidence="6">
    <location>
        <begin position="404"/>
        <end position="445"/>
    </location>
</feature>
<feature type="compositionally biased region" description="Low complexity" evidence="6">
    <location>
        <begin position="271"/>
        <end position="284"/>
    </location>
</feature>
<sequence>DLFLCTKWFLFLFQMAETVKKSRIVSDDDDNLEEALLEEFNMRLKNCMSKDNLQITEEQVQAREEDALYENVGNIAKPIPKSGAASNDFIRVERESYYDQPRCLRNGSKETRNGHNTTDEESENIYETLSEHHEIEKTENSDQYVDMDAPPQGKQNLDVSSQIELEDSVEVENPCYEDFEIVSKTDSSILDSSYEIVEDVRENGRPVFELKTTDFSENKSPDSDVKASAKDRMLLATDDAATLLFTQTVTSPMLTPSEENIDFLKGFQRENTSSDNSISTSNESPEQDDSDKAATEENNSSDISGEVSVSELLPVENGEKSRPNEVEENIYENAEFLKQNSENVYESVREDGEKVLEENIYENLKEVQSKANEEEEHEENIYQDIEDCKQEQALYESVEVVTEKLEKQNETAPEKSTVSDDHVEEELTGHEIVTDLDASDEKVEVEHEEVEESKGEEKDESTTHIEAAETVTVVENHTEQHREVSEEATKTVETVIESIEEKENEKTSESYSEFVYHSKTESNYYEKYTEVVSKNSKNVEISNREKDTETVPPEIVKNLKNQFLKGSIETVTTKKEVEDVNELKAINIMKQINKFEHKDIDDSFETDLDDSSVTQCYTETTTFQSDVPGEKAVKKKKSKKSRKEEKENISVNDLDSVEGQNFYNVNVKNLCRSFGDLTKIEDDKFSTRSIKQSGRTKSLSDVLHSSNNKTVENVFSEVSVRALKSSFSKFDALQKKNLLHVRSSDSTKAQEKFNGAQQFDTTNCRACSKQVFQMEQIKAEKAIWHKNCFRCTECSKQLTVETYVSHEGNLYCKPHFKSLFAPKVVEDEAPPRPRKPQLIIRENQPLELPPDVVRASDKPDLGLEELQSLNVKERFQVFEHYQTETQESDRGPTPVNVKRSPSILSKLARFQAKGMDVGVSDEALNGIPIEESSSEEEEEEEDVPDGEDPTLYKAKRVQKEKPFHFTNLSEVKNKWEHGEQNSKDERREERKQEIQSIRNRLFMPSLKKIESCDTKSLKERFEKGEVYNDRQERHDENEEENEVYESGMFILKTGGTLACSRDQQEISPLFLELDANASKPPQISPVIPQKLDVKKAREAYLAKTASEDTVISSEAVEEIVEVKTADIQERFKFFETYREPEKLRKQFRITPPRDPSQVKVTDSPEREIYHDPDVVRAEDGFVDDSVIAKTTHTASKMLNKFRQMEENLHREPEPVGPKPLKRFTPPPEPSKPESSSEEQSGSEEEETEEEDEVDNQKVPEDLIEAQKAARAKQLRAKFEKWEAQEISREQSNSVNIVEEYGEDSQVESARSLRARFESMRDSSSDKTRTPRVKVNRFVEIPSVTESCESCKGRVYPLEKISIHGHIYHKNCFKCMECACVLRMDSYSYNQGLLYCTPHFKRLFISKGNYDSAFGLDEHKEKWNINATMA</sequence>
<feature type="compositionally biased region" description="Basic and acidic residues" evidence="6">
    <location>
        <begin position="1202"/>
        <end position="1213"/>
    </location>
</feature>
<gene>
    <name evidence="9" type="ORF">NQ318_016544</name>
</gene>
<feature type="region of interest" description="Disordered" evidence="6">
    <location>
        <begin position="103"/>
        <end position="123"/>
    </location>
</feature>
<dbReference type="CDD" id="cd09358">
    <property type="entry name" value="LIM_Mical_like"/>
    <property type="match status" value="1"/>
</dbReference>
<protein>
    <recommendedName>
        <fullName evidence="8">LIM zinc-binding domain-containing protein</fullName>
    </recommendedName>
</protein>
<feature type="domain" description="LIM zinc-binding" evidence="8">
    <location>
        <begin position="1345"/>
        <end position="1405"/>
    </location>
</feature>
<evidence type="ECO:0000259" key="8">
    <source>
        <dbReference type="PROSITE" id="PS50023"/>
    </source>
</evidence>
<dbReference type="Pfam" id="PF00412">
    <property type="entry name" value="LIM"/>
    <property type="match status" value="2"/>
</dbReference>
<feature type="signal peptide" evidence="7">
    <location>
        <begin position="1"/>
        <end position="18"/>
    </location>
</feature>
<keyword evidence="5" id="KW-0175">Coiled coil</keyword>
<dbReference type="SUPFAM" id="SSF57716">
    <property type="entry name" value="Glucocorticoid receptor-like (DNA-binding domain)"/>
    <property type="match status" value="4"/>
</dbReference>
<feature type="region of interest" description="Disordered" evidence="6">
    <location>
        <begin position="404"/>
        <end position="491"/>
    </location>
</feature>
<keyword evidence="1 4" id="KW-0479">Metal-binding</keyword>
<evidence type="ECO:0000256" key="5">
    <source>
        <dbReference type="SAM" id="Coils"/>
    </source>
</evidence>
<keyword evidence="2 4" id="KW-0862">Zinc</keyword>
<feature type="region of interest" description="Disordered" evidence="6">
    <location>
        <begin position="271"/>
        <end position="328"/>
    </location>
</feature>
<name>A0AAV8YVL9_9CUCU</name>
<feature type="region of interest" description="Disordered" evidence="6">
    <location>
        <begin position="1150"/>
        <end position="1174"/>
    </location>
</feature>
<feature type="compositionally biased region" description="Acidic residues" evidence="6">
    <location>
        <begin position="932"/>
        <end position="948"/>
    </location>
</feature>
<dbReference type="EMBL" id="JAPWTK010000033">
    <property type="protein sequence ID" value="KAJ8956091.1"/>
    <property type="molecule type" value="Genomic_DNA"/>
</dbReference>
<evidence type="ECO:0000256" key="7">
    <source>
        <dbReference type="SAM" id="SignalP"/>
    </source>
</evidence>
<feature type="non-terminal residue" evidence="9">
    <location>
        <position position="1"/>
    </location>
</feature>
<dbReference type="PANTHER" id="PTHR24206">
    <property type="entry name" value="OS06G0237300 PROTEIN"/>
    <property type="match status" value="1"/>
</dbReference>
<feature type="chain" id="PRO_5043798871" description="LIM zinc-binding domain-containing protein" evidence="7">
    <location>
        <begin position="19"/>
        <end position="1429"/>
    </location>
</feature>
<keyword evidence="7" id="KW-0732">Signal</keyword>
<feature type="compositionally biased region" description="Basic and acidic residues" evidence="6">
    <location>
        <begin position="1162"/>
        <end position="1174"/>
    </location>
</feature>
<evidence type="ECO:0000256" key="6">
    <source>
        <dbReference type="SAM" id="MobiDB-lite"/>
    </source>
</evidence>
<dbReference type="PROSITE" id="PS00478">
    <property type="entry name" value="LIM_DOMAIN_1"/>
    <property type="match status" value="2"/>
</dbReference>
<dbReference type="Proteomes" id="UP001162162">
    <property type="component" value="Unassembled WGS sequence"/>
</dbReference>
<dbReference type="CDD" id="cd09445">
    <property type="entry name" value="LIM_Mical_like_2"/>
    <property type="match status" value="1"/>
</dbReference>
<feature type="region of interest" description="Disordered" evidence="6">
    <location>
        <begin position="1197"/>
        <end position="1258"/>
    </location>
</feature>
<comment type="caution">
    <text evidence="9">The sequence shown here is derived from an EMBL/GenBank/DDBJ whole genome shotgun (WGS) entry which is preliminary data.</text>
</comment>
<dbReference type="InterPro" id="IPR001781">
    <property type="entry name" value="Znf_LIM"/>
</dbReference>
<dbReference type="SMART" id="SM00132">
    <property type="entry name" value="LIM"/>
    <property type="match status" value="2"/>
</dbReference>
<dbReference type="GO" id="GO:0046872">
    <property type="term" value="F:metal ion binding"/>
    <property type="evidence" value="ECO:0007669"/>
    <property type="project" value="UniProtKB-KW"/>
</dbReference>